<dbReference type="Proteomes" id="UP000092993">
    <property type="component" value="Unassembled WGS sequence"/>
</dbReference>
<feature type="compositionally biased region" description="Basic residues" evidence="1">
    <location>
        <begin position="176"/>
        <end position="186"/>
    </location>
</feature>
<protein>
    <recommendedName>
        <fullName evidence="2">WKF domain-containing protein</fullName>
    </recommendedName>
</protein>
<name>A0A1C7MJY1_GRIFR</name>
<organism evidence="3 4">
    <name type="scientific">Grifola frondosa</name>
    <name type="common">Maitake</name>
    <name type="synonym">Polyporus frondosus</name>
    <dbReference type="NCBI Taxonomy" id="5627"/>
    <lineage>
        <taxon>Eukaryota</taxon>
        <taxon>Fungi</taxon>
        <taxon>Dikarya</taxon>
        <taxon>Basidiomycota</taxon>
        <taxon>Agaricomycotina</taxon>
        <taxon>Agaricomycetes</taxon>
        <taxon>Polyporales</taxon>
        <taxon>Grifolaceae</taxon>
        <taxon>Grifola</taxon>
    </lineage>
</organism>
<dbReference type="EMBL" id="LUGG01000003">
    <property type="protein sequence ID" value="OBZ76937.1"/>
    <property type="molecule type" value="Genomic_DNA"/>
</dbReference>
<dbReference type="Pfam" id="PF10180">
    <property type="entry name" value="WKF"/>
    <property type="match status" value="1"/>
</dbReference>
<dbReference type="AlphaFoldDB" id="A0A1C7MJY1"/>
<feature type="compositionally biased region" description="Basic and acidic residues" evidence="1">
    <location>
        <begin position="53"/>
        <end position="64"/>
    </location>
</feature>
<dbReference type="OrthoDB" id="10261563at2759"/>
<dbReference type="STRING" id="5627.A0A1C7MJY1"/>
<reference evidence="3 4" key="1">
    <citation type="submission" date="2016-03" db="EMBL/GenBank/DDBJ databases">
        <title>Whole genome sequencing of Grifola frondosa 9006-11.</title>
        <authorList>
            <person name="Min B."/>
            <person name="Park H."/>
            <person name="Kim J.-G."/>
            <person name="Cho H."/>
            <person name="Oh Y.-L."/>
            <person name="Kong W.-S."/>
            <person name="Choi I.-G."/>
        </authorList>
    </citation>
    <scope>NUCLEOTIDE SEQUENCE [LARGE SCALE GENOMIC DNA]</scope>
    <source>
        <strain evidence="3 4">9006-11</strain>
    </source>
</reference>
<feature type="compositionally biased region" description="Basic and acidic residues" evidence="1">
    <location>
        <begin position="18"/>
        <end position="30"/>
    </location>
</feature>
<feature type="domain" description="WKF" evidence="2">
    <location>
        <begin position="254"/>
        <end position="306"/>
    </location>
</feature>
<gene>
    <name evidence="3" type="ORF">A0H81_03619</name>
</gene>
<evidence type="ECO:0000256" key="1">
    <source>
        <dbReference type="SAM" id="MobiDB-lite"/>
    </source>
</evidence>
<evidence type="ECO:0000259" key="2">
    <source>
        <dbReference type="Pfam" id="PF10180"/>
    </source>
</evidence>
<dbReference type="PANTHER" id="PTHR22306">
    <property type="entry name" value="CHROMOSOME 7 OPEN READING FRAME 50"/>
    <property type="match status" value="1"/>
</dbReference>
<feature type="region of interest" description="Disordered" evidence="1">
    <location>
        <begin position="337"/>
        <end position="367"/>
    </location>
</feature>
<dbReference type="InterPro" id="IPR019327">
    <property type="entry name" value="WKF"/>
</dbReference>
<feature type="compositionally biased region" description="Basic and acidic residues" evidence="1">
    <location>
        <begin position="164"/>
        <end position="175"/>
    </location>
</feature>
<feature type="compositionally biased region" description="Polar residues" evidence="1">
    <location>
        <begin position="347"/>
        <end position="365"/>
    </location>
</feature>
<dbReference type="PANTHER" id="PTHR22306:SF2">
    <property type="entry name" value="CHROMOSOME 7 OPEN READING FRAME 50"/>
    <property type="match status" value="1"/>
</dbReference>
<accession>A0A1C7MJY1</accession>
<evidence type="ECO:0000313" key="3">
    <source>
        <dbReference type="EMBL" id="OBZ76937.1"/>
    </source>
</evidence>
<keyword evidence="4" id="KW-1185">Reference proteome</keyword>
<feature type="region of interest" description="Disordered" evidence="1">
    <location>
        <begin position="1"/>
        <end position="227"/>
    </location>
</feature>
<evidence type="ECO:0000313" key="4">
    <source>
        <dbReference type="Proteomes" id="UP000092993"/>
    </source>
</evidence>
<comment type="caution">
    <text evidence="3">The sequence shown here is derived from an EMBL/GenBank/DDBJ whole genome shotgun (WGS) entry which is preliminary data.</text>
</comment>
<sequence>MSLDTQPSGDKPSKRSKTSKDTIDTPHDPHASVLENKSKKSRRSNAIAPETASDTRDDDSSRIKDKNKKAKDKSSHGGADEAQPPAVDVPSSDVKPKKRKRREAEVVADDAEDSKKTKKKRKSVGEGGVEEEETAQEKKRKKKTKEMVAASNVHDEPEDIEQLEEGRDATDEGTPKKRKEKRKHKKDTNDTSAVKKDSSEKEHKKKKRKHSSTDFADPNEDESLSDQARKGAHARLISSPKYVFTLRDTVALYYAYTQFEEPSNWKFNKARQNWLVRNVWSDQAIPEPHIPLVVRYLSNTQGGVREVRALSEYSMPTTHINCCGVHQTLIKTCREVLSPPTPPAPETDQTPSKAAETQPTASQPAASVAVDNNIREQRARTLLAVLTVDTT</sequence>
<feature type="compositionally biased region" description="Basic and acidic residues" evidence="1">
    <location>
        <begin position="187"/>
        <end position="202"/>
    </location>
</feature>
<dbReference type="OMA" id="WLIRNIW"/>
<proteinExistence type="predicted"/>